<accession>B8HIS8</accession>
<dbReference type="Proteomes" id="UP000002505">
    <property type="component" value="Plasmid pACHL01"/>
</dbReference>
<sequence>MNPLLPATIIVAWLIGLYIAWAFVHGAQILRRQEVAGLIAAEQEASVDETAPVAFIAPEPSTLPKAA</sequence>
<dbReference type="HOGENOM" id="CLU_2803119_0_0_11"/>
<keyword evidence="1" id="KW-1133">Transmembrane helix</keyword>
<organism evidence="2 3">
    <name type="scientific">Pseudarthrobacter chlorophenolicus (strain ATCC 700700 / DSM 12829 / CIP 107037 / JCM 12360 / KCTC 9906 / NCIMB 13794 / A6)</name>
    <name type="common">Arthrobacter chlorophenolicus</name>
    <dbReference type="NCBI Taxonomy" id="452863"/>
    <lineage>
        <taxon>Bacteria</taxon>
        <taxon>Bacillati</taxon>
        <taxon>Actinomycetota</taxon>
        <taxon>Actinomycetes</taxon>
        <taxon>Micrococcales</taxon>
        <taxon>Micrococcaceae</taxon>
        <taxon>Pseudarthrobacter</taxon>
    </lineage>
</organism>
<geneLocation type="plasmid" evidence="2 3">
    <name>pACHL01</name>
</geneLocation>
<reference evidence="2" key="1">
    <citation type="submission" date="2009-01" db="EMBL/GenBank/DDBJ databases">
        <title>Complete sequence of plasmid1 of Arthrobacter chlorophenolicus A6.</title>
        <authorList>
            <consortium name="US DOE Joint Genome Institute"/>
            <person name="Lucas S."/>
            <person name="Copeland A."/>
            <person name="Lapidus A."/>
            <person name="Glavina del Rio T."/>
            <person name="Tice H."/>
            <person name="Bruce D."/>
            <person name="Goodwin L."/>
            <person name="Pitluck S."/>
            <person name="Goltsman E."/>
            <person name="Clum A."/>
            <person name="Larimer F."/>
            <person name="Land M."/>
            <person name="Hauser L."/>
            <person name="Kyrpides N."/>
            <person name="Mikhailova N."/>
            <person name="Jansson J."/>
            <person name="Richardson P."/>
        </authorList>
    </citation>
    <scope>NUCLEOTIDE SEQUENCE [LARGE SCALE GENOMIC DNA]</scope>
    <source>
        <strain evidence="2">A6</strain>
        <plasmid evidence="2">pACHL01</plasmid>
    </source>
</reference>
<evidence type="ECO:0000313" key="2">
    <source>
        <dbReference type="EMBL" id="ACL42325.1"/>
    </source>
</evidence>
<feature type="transmembrane region" description="Helical" evidence="1">
    <location>
        <begin position="6"/>
        <end position="24"/>
    </location>
</feature>
<dbReference type="AlphaFoldDB" id="B8HIS8"/>
<evidence type="ECO:0000313" key="3">
    <source>
        <dbReference type="Proteomes" id="UP000002505"/>
    </source>
</evidence>
<keyword evidence="1" id="KW-0812">Transmembrane</keyword>
<dbReference type="EMBL" id="CP001342">
    <property type="protein sequence ID" value="ACL42325.1"/>
    <property type="molecule type" value="Genomic_DNA"/>
</dbReference>
<keyword evidence="1" id="KW-0472">Membrane</keyword>
<protein>
    <submittedName>
        <fullName evidence="2">Uncharacterized protein</fullName>
    </submittedName>
</protein>
<keyword evidence="2" id="KW-0614">Plasmid</keyword>
<gene>
    <name evidence="2" type="ordered locus">Achl_4374</name>
</gene>
<dbReference type="KEGG" id="ach:Achl_4374"/>
<evidence type="ECO:0000256" key="1">
    <source>
        <dbReference type="SAM" id="Phobius"/>
    </source>
</evidence>
<dbReference type="RefSeq" id="WP_012623342.1">
    <property type="nucleotide sequence ID" value="NC_011879.1"/>
</dbReference>
<name>B8HIS8_PSECP</name>
<keyword evidence="3" id="KW-1185">Reference proteome</keyword>
<proteinExistence type="predicted"/>